<comment type="caution">
    <text evidence="2">The sequence shown here is derived from an EMBL/GenBank/DDBJ whole genome shotgun (WGS) entry which is preliminary data.</text>
</comment>
<feature type="region of interest" description="Disordered" evidence="1">
    <location>
        <begin position="75"/>
        <end position="109"/>
    </location>
</feature>
<reference evidence="2" key="1">
    <citation type="journal article" date="2019" name="Sci. Rep.">
        <title>Draft genome of Tanacetum cinerariifolium, the natural source of mosquito coil.</title>
        <authorList>
            <person name="Yamashiro T."/>
            <person name="Shiraishi A."/>
            <person name="Satake H."/>
            <person name="Nakayama K."/>
        </authorList>
    </citation>
    <scope>NUCLEOTIDE SEQUENCE</scope>
</reference>
<gene>
    <name evidence="2" type="ORF">Tci_029027</name>
</gene>
<name>A0A6L2L7D9_TANCI</name>
<organism evidence="2">
    <name type="scientific">Tanacetum cinerariifolium</name>
    <name type="common">Dalmatian daisy</name>
    <name type="synonym">Chrysanthemum cinerariifolium</name>
    <dbReference type="NCBI Taxonomy" id="118510"/>
    <lineage>
        <taxon>Eukaryota</taxon>
        <taxon>Viridiplantae</taxon>
        <taxon>Streptophyta</taxon>
        <taxon>Embryophyta</taxon>
        <taxon>Tracheophyta</taxon>
        <taxon>Spermatophyta</taxon>
        <taxon>Magnoliopsida</taxon>
        <taxon>eudicotyledons</taxon>
        <taxon>Gunneridae</taxon>
        <taxon>Pentapetalae</taxon>
        <taxon>asterids</taxon>
        <taxon>campanulids</taxon>
        <taxon>Asterales</taxon>
        <taxon>Asteraceae</taxon>
        <taxon>Asteroideae</taxon>
        <taxon>Anthemideae</taxon>
        <taxon>Anthemidinae</taxon>
        <taxon>Tanacetum</taxon>
    </lineage>
</organism>
<proteinExistence type="predicted"/>
<accession>A0A6L2L7D9</accession>
<dbReference type="AlphaFoldDB" id="A0A6L2L7D9"/>
<sequence>MFLWRWQWRGGRGDGDGDGGDVVCGVGWRGSHDSGDDVEGVTMVEMVDRDEGEGVVGGDGCGGLLYLLDKVVQAGTAPRPNNSNHNDNNYNNGDEMQRVRTFRETISLE</sequence>
<evidence type="ECO:0000256" key="1">
    <source>
        <dbReference type="SAM" id="MobiDB-lite"/>
    </source>
</evidence>
<feature type="compositionally biased region" description="Low complexity" evidence="1">
    <location>
        <begin position="81"/>
        <end position="92"/>
    </location>
</feature>
<protein>
    <submittedName>
        <fullName evidence="2">Uncharacterized protein</fullName>
    </submittedName>
</protein>
<dbReference type="EMBL" id="BKCJ010003767">
    <property type="protein sequence ID" value="GEU57049.1"/>
    <property type="molecule type" value="Genomic_DNA"/>
</dbReference>
<evidence type="ECO:0000313" key="2">
    <source>
        <dbReference type="EMBL" id="GEU57049.1"/>
    </source>
</evidence>